<name>A0A0D0DRX3_9AGAM</name>
<reference evidence="2" key="2">
    <citation type="submission" date="2015-01" db="EMBL/GenBank/DDBJ databases">
        <title>Evolutionary Origins and Diversification of the Mycorrhizal Mutualists.</title>
        <authorList>
            <consortium name="DOE Joint Genome Institute"/>
            <consortium name="Mycorrhizal Genomics Consortium"/>
            <person name="Kohler A."/>
            <person name="Kuo A."/>
            <person name="Nagy L.G."/>
            <person name="Floudas D."/>
            <person name="Copeland A."/>
            <person name="Barry K.W."/>
            <person name="Cichocki N."/>
            <person name="Veneault-Fourrey C."/>
            <person name="LaButti K."/>
            <person name="Lindquist E.A."/>
            <person name="Lipzen A."/>
            <person name="Lundell T."/>
            <person name="Morin E."/>
            <person name="Murat C."/>
            <person name="Riley R."/>
            <person name="Ohm R."/>
            <person name="Sun H."/>
            <person name="Tunlid A."/>
            <person name="Henrissat B."/>
            <person name="Grigoriev I.V."/>
            <person name="Hibbett D.S."/>
            <person name="Martin F."/>
        </authorList>
    </citation>
    <scope>NUCLEOTIDE SEQUENCE [LARGE SCALE GENOMIC DNA]</scope>
    <source>
        <strain evidence="2">Ve08.2h10</strain>
    </source>
</reference>
<sequence>MVNHLHDHLAGWTELHGIEGEIHIGTECLMEYSLEQAPVVATALESEVTFHPIPEVY</sequence>
<accession>A0A0D0DRX3</accession>
<reference evidence="1 2" key="1">
    <citation type="submission" date="2014-04" db="EMBL/GenBank/DDBJ databases">
        <authorList>
            <consortium name="DOE Joint Genome Institute"/>
            <person name="Kuo A."/>
            <person name="Kohler A."/>
            <person name="Jargeat P."/>
            <person name="Nagy L.G."/>
            <person name="Floudas D."/>
            <person name="Copeland A."/>
            <person name="Barry K.W."/>
            <person name="Cichocki N."/>
            <person name="Veneault-Fourrey C."/>
            <person name="LaButti K."/>
            <person name="Lindquist E.A."/>
            <person name="Lipzen A."/>
            <person name="Lundell T."/>
            <person name="Morin E."/>
            <person name="Murat C."/>
            <person name="Sun H."/>
            <person name="Tunlid A."/>
            <person name="Henrissat B."/>
            <person name="Grigoriev I.V."/>
            <person name="Hibbett D.S."/>
            <person name="Martin F."/>
            <person name="Nordberg H.P."/>
            <person name="Cantor M.N."/>
            <person name="Hua S.X."/>
        </authorList>
    </citation>
    <scope>NUCLEOTIDE SEQUENCE [LARGE SCALE GENOMIC DNA]</scope>
    <source>
        <strain evidence="1 2">Ve08.2h10</strain>
    </source>
</reference>
<dbReference type="Proteomes" id="UP000054538">
    <property type="component" value="Unassembled WGS sequence"/>
</dbReference>
<proteinExistence type="predicted"/>
<dbReference type="EMBL" id="KN825014">
    <property type="protein sequence ID" value="KIK95913.1"/>
    <property type="molecule type" value="Genomic_DNA"/>
</dbReference>
<dbReference type="AlphaFoldDB" id="A0A0D0DRX3"/>
<protein>
    <submittedName>
        <fullName evidence="1">Uncharacterized protein</fullName>
    </submittedName>
</protein>
<evidence type="ECO:0000313" key="1">
    <source>
        <dbReference type="EMBL" id="KIK95913.1"/>
    </source>
</evidence>
<gene>
    <name evidence="1" type="ORF">PAXRUDRAFT_826543</name>
</gene>
<organism evidence="1 2">
    <name type="scientific">Paxillus rubicundulus Ve08.2h10</name>
    <dbReference type="NCBI Taxonomy" id="930991"/>
    <lineage>
        <taxon>Eukaryota</taxon>
        <taxon>Fungi</taxon>
        <taxon>Dikarya</taxon>
        <taxon>Basidiomycota</taxon>
        <taxon>Agaricomycotina</taxon>
        <taxon>Agaricomycetes</taxon>
        <taxon>Agaricomycetidae</taxon>
        <taxon>Boletales</taxon>
        <taxon>Paxilineae</taxon>
        <taxon>Paxillaceae</taxon>
        <taxon>Paxillus</taxon>
    </lineage>
</organism>
<evidence type="ECO:0000313" key="2">
    <source>
        <dbReference type="Proteomes" id="UP000054538"/>
    </source>
</evidence>
<dbReference type="InParanoid" id="A0A0D0DRX3"/>
<keyword evidence="2" id="KW-1185">Reference proteome</keyword>
<dbReference type="HOGENOM" id="CLU_2997089_0_0_1"/>